<sequence length="352" mass="38957">MFGRSLVCTACRASARGAVRLQPKRSHATKTPEPAGSFGKSVKRLTEINSVYAPKGFDDLESTDLAAYWDTIPPNAQDLAYADKVFKRSRHSPVKLFSAAKFRTIPFDSNEPEVAFIGRSNVGKSSIINALTESKICYTSKHPGKTTEMNAFGIGGTKGGESKIVLLDMPGYGKASRREWGIEIMKYLQQRKQLRRTYLLIDSLHGLKDTDKEILSLFRQYGISHQIILSKIDRILAPRLNKGIKEFTEKKREVRISKLNQLKKIMETMRPIVQPIGVSAGPGSLGEMLGCTTVAKLSPPSQNCLGISSIRWSILQATGLTGDIKSEEFKSPTLSSSEPHNDTTTPEFTFDK</sequence>
<reference evidence="10 11" key="1">
    <citation type="submission" date="2015-04" db="EMBL/GenBank/DDBJ databases">
        <authorList>
            <person name="Syromyatnikov M.Y."/>
            <person name="Popov V.N."/>
        </authorList>
    </citation>
    <scope>NUCLEOTIDE SEQUENCE [LARGE SCALE GENOMIC DNA]</scope>
    <source>
        <strain evidence="10">WF-38-12</strain>
    </source>
</reference>
<dbReference type="Proteomes" id="UP000054383">
    <property type="component" value="Unassembled WGS sequence"/>
</dbReference>
<dbReference type="InterPro" id="IPR019987">
    <property type="entry name" value="GTP-bd_ribosome_bio_YsxC"/>
</dbReference>
<dbReference type="HAMAP" id="MF_00321">
    <property type="entry name" value="GTPase_EngB"/>
    <property type="match status" value="1"/>
</dbReference>
<dbReference type="AlphaFoldDB" id="A0A0U1LXF5"/>
<feature type="compositionally biased region" description="Polar residues" evidence="8">
    <location>
        <begin position="332"/>
        <end position="352"/>
    </location>
</feature>
<accession>A0A0U1LXF5</accession>
<organism evidence="10 11">
    <name type="scientific">Talaromyces islandicus</name>
    <name type="common">Penicillium islandicum</name>
    <dbReference type="NCBI Taxonomy" id="28573"/>
    <lineage>
        <taxon>Eukaryota</taxon>
        <taxon>Fungi</taxon>
        <taxon>Dikarya</taxon>
        <taxon>Ascomycota</taxon>
        <taxon>Pezizomycotina</taxon>
        <taxon>Eurotiomycetes</taxon>
        <taxon>Eurotiomycetidae</taxon>
        <taxon>Eurotiales</taxon>
        <taxon>Trichocomaceae</taxon>
        <taxon>Talaromyces</taxon>
        <taxon>Talaromyces sect. Islandici</taxon>
    </lineage>
</organism>
<dbReference type="PRINTS" id="PR00326">
    <property type="entry name" value="GTP1OBG"/>
</dbReference>
<dbReference type="InterPro" id="IPR052279">
    <property type="entry name" value="EngB_GTPase"/>
</dbReference>
<dbReference type="PROSITE" id="PS51706">
    <property type="entry name" value="G_ENGB"/>
    <property type="match status" value="1"/>
</dbReference>
<name>A0A0U1LXF5_TALIS</name>
<dbReference type="Gene3D" id="3.40.50.300">
    <property type="entry name" value="P-loop containing nucleotide triphosphate hydrolases"/>
    <property type="match status" value="1"/>
</dbReference>
<evidence type="ECO:0000256" key="3">
    <source>
        <dbReference type="ARBA" id="ARBA00015370"/>
    </source>
</evidence>
<dbReference type="PANTHER" id="PTHR46498">
    <property type="entry name" value="GTP-BINDING PROTEIN 8"/>
    <property type="match status" value="1"/>
</dbReference>
<evidence type="ECO:0000256" key="2">
    <source>
        <dbReference type="ARBA" id="ARBA00009638"/>
    </source>
</evidence>
<evidence type="ECO:0000256" key="8">
    <source>
        <dbReference type="SAM" id="MobiDB-lite"/>
    </source>
</evidence>
<feature type="region of interest" description="Disordered" evidence="8">
    <location>
        <begin position="328"/>
        <end position="352"/>
    </location>
</feature>
<keyword evidence="7" id="KW-0342">GTP-binding</keyword>
<protein>
    <recommendedName>
        <fullName evidence="3">GTP-binding protein 8</fullName>
    </recommendedName>
</protein>
<dbReference type="PANTHER" id="PTHR46498:SF1">
    <property type="entry name" value="GTP-BINDING PROTEIN 8"/>
    <property type="match status" value="1"/>
</dbReference>
<dbReference type="CDD" id="cd01876">
    <property type="entry name" value="YihA_EngB"/>
    <property type="match status" value="1"/>
</dbReference>
<keyword evidence="5" id="KW-0547">Nucleotide-binding</keyword>
<gene>
    <name evidence="10" type="ORF">PISL3812_04783</name>
</gene>
<dbReference type="InterPro" id="IPR006073">
    <property type="entry name" value="GTP-bd"/>
</dbReference>
<keyword evidence="4" id="KW-0479">Metal-binding</keyword>
<dbReference type="OrthoDB" id="391988at2759"/>
<evidence type="ECO:0000256" key="1">
    <source>
        <dbReference type="ARBA" id="ARBA00001946"/>
    </source>
</evidence>
<dbReference type="EMBL" id="CVMT01000003">
    <property type="protein sequence ID" value="CRG87762.1"/>
    <property type="molecule type" value="Genomic_DNA"/>
</dbReference>
<dbReference type="STRING" id="28573.A0A0U1LXF5"/>
<dbReference type="InterPro" id="IPR030393">
    <property type="entry name" value="G_ENGB_dom"/>
</dbReference>
<dbReference type="SUPFAM" id="SSF52540">
    <property type="entry name" value="P-loop containing nucleoside triphosphate hydrolases"/>
    <property type="match status" value="1"/>
</dbReference>
<dbReference type="OMA" id="LCYYWDT"/>
<evidence type="ECO:0000313" key="10">
    <source>
        <dbReference type="EMBL" id="CRG87762.1"/>
    </source>
</evidence>
<keyword evidence="11" id="KW-1185">Reference proteome</keyword>
<comment type="similarity">
    <text evidence="2">Belongs to the TRAFAC class TrmE-Era-EngA-EngB-Septin-like GTPase superfamily. EngB GTPase family.</text>
</comment>
<keyword evidence="6" id="KW-0460">Magnesium</keyword>
<dbReference type="NCBIfam" id="TIGR03598">
    <property type="entry name" value="GTPase_YsxC"/>
    <property type="match status" value="1"/>
</dbReference>
<proteinExistence type="inferred from homology"/>
<dbReference type="Pfam" id="PF01926">
    <property type="entry name" value="MMR_HSR1"/>
    <property type="match status" value="1"/>
</dbReference>
<feature type="domain" description="EngB-type G" evidence="9">
    <location>
        <begin position="110"/>
        <end position="268"/>
    </location>
</feature>
<evidence type="ECO:0000256" key="4">
    <source>
        <dbReference type="ARBA" id="ARBA00022723"/>
    </source>
</evidence>
<evidence type="ECO:0000256" key="5">
    <source>
        <dbReference type="ARBA" id="ARBA00022741"/>
    </source>
</evidence>
<dbReference type="GO" id="GO:0046872">
    <property type="term" value="F:metal ion binding"/>
    <property type="evidence" value="ECO:0007669"/>
    <property type="project" value="UniProtKB-KW"/>
</dbReference>
<comment type="cofactor">
    <cofactor evidence="1">
        <name>Mg(2+)</name>
        <dbReference type="ChEBI" id="CHEBI:18420"/>
    </cofactor>
</comment>
<dbReference type="FunFam" id="3.40.50.300:FF:001874">
    <property type="entry name" value="GTP binding protein (EngB), putative"/>
    <property type="match status" value="1"/>
</dbReference>
<evidence type="ECO:0000256" key="7">
    <source>
        <dbReference type="ARBA" id="ARBA00023134"/>
    </source>
</evidence>
<evidence type="ECO:0000256" key="6">
    <source>
        <dbReference type="ARBA" id="ARBA00022842"/>
    </source>
</evidence>
<evidence type="ECO:0000259" key="9">
    <source>
        <dbReference type="PROSITE" id="PS51706"/>
    </source>
</evidence>
<dbReference type="GO" id="GO:0005525">
    <property type="term" value="F:GTP binding"/>
    <property type="evidence" value="ECO:0007669"/>
    <property type="project" value="UniProtKB-KW"/>
</dbReference>
<dbReference type="InterPro" id="IPR027417">
    <property type="entry name" value="P-loop_NTPase"/>
</dbReference>
<evidence type="ECO:0000313" key="11">
    <source>
        <dbReference type="Proteomes" id="UP000054383"/>
    </source>
</evidence>
<dbReference type="GO" id="GO:0005739">
    <property type="term" value="C:mitochondrion"/>
    <property type="evidence" value="ECO:0007669"/>
    <property type="project" value="TreeGrafter"/>
</dbReference>